<proteinExistence type="predicted"/>
<evidence type="ECO:0000313" key="2">
    <source>
        <dbReference type="Proteomes" id="UP000765509"/>
    </source>
</evidence>
<keyword evidence="2" id="KW-1185">Reference proteome</keyword>
<dbReference type="EMBL" id="AVOT02019577">
    <property type="protein sequence ID" value="MBW0507234.1"/>
    <property type="molecule type" value="Genomic_DNA"/>
</dbReference>
<sequence>MNTEIVVMDNLTSHHIIIQNDYLNIYGIDINDHKDRYFSIREYKRQKFSFSNMSKQISVVSPNKDTHGEEFVNNQLLEAQINPSLSFKIKHALIYVLYTYINAFASDNEPLGAIRGNEVDITLNIDRPNPPVIRRPA</sequence>
<accession>A0A9Q3HLN9</accession>
<comment type="caution">
    <text evidence="1">The sequence shown here is derived from an EMBL/GenBank/DDBJ whole genome shotgun (WGS) entry which is preliminary data.</text>
</comment>
<name>A0A9Q3HLN9_9BASI</name>
<organism evidence="1 2">
    <name type="scientific">Austropuccinia psidii MF-1</name>
    <dbReference type="NCBI Taxonomy" id="1389203"/>
    <lineage>
        <taxon>Eukaryota</taxon>
        <taxon>Fungi</taxon>
        <taxon>Dikarya</taxon>
        <taxon>Basidiomycota</taxon>
        <taxon>Pucciniomycotina</taxon>
        <taxon>Pucciniomycetes</taxon>
        <taxon>Pucciniales</taxon>
        <taxon>Sphaerophragmiaceae</taxon>
        <taxon>Austropuccinia</taxon>
    </lineage>
</organism>
<evidence type="ECO:0000313" key="1">
    <source>
        <dbReference type="EMBL" id="MBW0507234.1"/>
    </source>
</evidence>
<dbReference type="AlphaFoldDB" id="A0A9Q3HLN9"/>
<reference evidence="1" key="1">
    <citation type="submission" date="2021-03" db="EMBL/GenBank/DDBJ databases">
        <title>Draft genome sequence of rust myrtle Austropuccinia psidii MF-1, a brazilian biotype.</title>
        <authorList>
            <person name="Quecine M.C."/>
            <person name="Pachon D.M.R."/>
            <person name="Bonatelli M.L."/>
            <person name="Correr F.H."/>
            <person name="Franceschini L.M."/>
            <person name="Leite T.F."/>
            <person name="Margarido G.R.A."/>
            <person name="Almeida C.A."/>
            <person name="Ferrarezi J.A."/>
            <person name="Labate C.A."/>
        </authorList>
    </citation>
    <scope>NUCLEOTIDE SEQUENCE</scope>
    <source>
        <strain evidence="1">MF-1</strain>
    </source>
</reference>
<dbReference type="Proteomes" id="UP000765509">
    <property type="component" value="Unassembled WGS sequence"/>
</dbReference>
<protein>
    <submittedName>
        <fullName evidence="1">Uncharacterized protein</fullName>
    </submittedName>
</protein>
<gene>
    <name evidence="1" type="ORF">O181_046949</name>
</gene>